<feature type="region of interest" description="Disordered" evidence="10">
    <location>
        <begin position="121"/>
        <end position="230"/>
    </location>
</feature>
<evidence type="ECO:0000256" key="8">
    <source>
        <dbReference type="ARBA" id="ARBA00069609"/>
    </source>
</evidence>
<reference evidence="12" key="2">
    <citation type="submission" date="2025-09" db="UniProtKB">
        <authorList>
            <consortium name="Ensembl"/>
        </authorList>
    </citation>
    <scope>IDENTIFICATION</scope>
</reference>
<reference evidence="12" key="1">
    <citation type="submission" date="2025-08" db="UniProtKB">
        <authorList>
            <consortium name="Ensembl"/>
        </authorList>
    </citation>
    <scope>IDENTIFICATION</scope>
</reference>
<evidence type="ECO:0000256" key="6">
    <source>
        <dbReference type="ARBA" id="ARBA00023204"/>
    </source>
</evidence>
<dbReference type="GO" id="GO:0036297">
    <property type="term" value="P:interstrand cross-link repair"/>
    <property type="evidence" value="ECO:0007669"/>
    <property type="project" value="TreeGrafter"/>
</dbReference>
<keyword evidence="6" id="KW-0234">DNA repair</keyword>
<dbReference type="Pfam" id="PF07522">
    <property type="entry name" value="DRMBL"/>
    <property type="match status" value="1"/>
</dbReference>
<keyword evidence="7" id="KW-0539">Nucleus</keyword>
<dbReference type="GeneTree" id="ENSGT00940000158766"/>
<evidence type="ECO:0000256" key="4">
    <source>
        <dbReference type="ARBA" id="ARBA00012865"/>
    </source>
</evidence>
<proteinExistence type="inferred from homology"/>
<dbReference type="GO" id="GO:0006303">
    <property type="term" value="P:double-strand break repair via nonhomologous end joining"/>
    <property type="evidence" value="ECO:0007669"/>
    <property type="project" value="TreeGrafter"/>
</dbReference>
<feature type="region of interest" description="Disordered" evidence="10">
    <location>
        <begin position="1"/>
        <end position="35"/>
    </location>
</feature>
<dbReference type="FunFam" id="3.40.50.12650:FF:000001">
    <property type="entry name" value="DNA cross-link repair 1A"/>
    <property type="match status" value="1"/>
</dbReference>
<comment type="similarity">
    <text evidence="3">Belongs to the DNA repair metallo-beta-lactamase (DRMBL) family.</text>
</comment>
<evidence type="ECO:0000256" key="2">
    <source>
        <dbReference type="ARBA" id="ARBA00004123"/>
    </source>
</evidence>
<dbReference type="FunFam" id="3.60.15.10:FF:000010">
    <property type="entry name" value="DNA cross-link repair 1A"/>
    <property type="match status" value="1"/>
</dbReference>
<dbReference type="EC" id="3.5.2.6" evidence="4"/>
<evidence type="ECO:0000256" key="5">
    <source>
        <dbReference type="ARBA" id="ARBA00022763"/>
    </source>
</evidence>
<organism evidence="12 13">
    <name type="scientific">Paramormyrops kingsleyae</name>
    <dbReference type="NCBI Taxonomy" id="1676925"/>
    <lineage>
        <taxon>Eukaryota</taxon>
        <taxon>Metazoa</taxon>
        <taxon>Chordata</taxon>
        <taxon>Craniata</taxon>
        <taxon>Vertebrata</taxon>
        <taxon>Euteleostomi</taxon>
        <taxon>Actinopterygii</taxon>
        <taxon>Neopterygii</taxon>
        <taxon>Teleostei</taxon>
        <taxon>Osteoglossocephala</taxon>
        <taxon>Osteoglossomorpha</taxon>
        <taxon>Osteoglossiformes</taxon>
        <taxon>Mormyridae</taxon>
        <taxon>Paramormyrops</taxon>
    </lineage>
</organism>
<accession>A0A3B3SDW6</accession>
<dbReference type="AlphaFoldDB" id="A0A3B3SDW6"/>
<keyword evidence="5" id="KW-0227">DNA damage</keyword>
<evidence type="ECO:0000256" key="1">
    <source>
        <dbReference type="ARBA" id="ARBA00001526"/>
    </source>
</evidence>
<dbReference type="GO" id="GO:0005634">
    <property type="term" value="C:nucleus"/>
    <property type="evidence" value="ECO:0007669"/>
    <property type="project" value="UniProtKB-SubCell"/>
</dbReference>
<name>A0A3B3SDW6_9TELE</name>
<protein>
    <recommendedName>
        <fullName evidence="8">DNA cross-link repair 1A protein</fullName>
        <ecNumber evidence="4">3.5.2.6</ecNumber>
    </recommendedName>
    <alternativeName>
        <fullName evidence="9">SNM1 homolog A</fullName>
    </alternativeName>
</protein>
<dbReference type="STRING" id="1676925.ENSPKIP00000028954"/>
<comment type="subcellular location">
    <subcellularLocation>
        <location evidence="2">Nucleus</location>
    </subcellularLocation>
</comment>
<keyword evidence="13" id="KW-1185">Reference proteome</keyword>
<dbReference type="Gene3D" id="3.40.50.12650">
    <property type="match status" value="1"/>
</dbReference>
<dbReference type="SMART" id="SM00849">
    <property type="entry name" value="Lactamase_B"/>
    <property type="match status" value="1"/>
</dbReference>
<feature type="compositionally biased region" description="Polar residues" evidence="10">
    <location>
        <begin position="183"/>
        <end position="195"/>
    </location>
</feature>
<evidence type="ECO:0000259" key="11">
    <source>
        <dbReference type="SMART" id="SM00849"/>
    </source>
</evidence>
<dbReference type="InterPro" id="IPR001279">
    <property type="entry name" value="Metallo-B-lactamas"/>
</dbReference>
<evidence type="ECO:0000256" key="10">
    <source>
        <dbReference type="SAM" id="MobiDB-lite"/>
    </source>
</evidence>
<dbReference type="Proteomes" id="UP000261540">
    <property type="component" value="Unplaced"/>
</dbReference>
<dbReference type="GO" id="GO:0035312">
    <property type="term" value="F:5'-3' DNA exonuclease activity"/>
    <property type="evidence" value="ECO:0007669"/>
    <property type="project" value="TreeGrafter"/>
</dbReference>
<dbReference type="InterPro" id="IPR036866">
    <property type="entry name" value="RibonucZ/Hydroxyglut_hydro"/>
</dbReference>
<comment type="catalytic activity">
    <reaction evidence="1">
        <text>a beta-lactam + H2O = a substituted beta-amino acid</text>
        <dbReference type="Rhea" id="RHEA:20401"/>
        <dbReference type="ChEBI" id="CHEBI:15377"/>
        <dbReference type="ChEBI" id="CHEBI:35627"/>
        <dbReference type="ChEBI" id="CHEBI:140347"/>
        <dbReference type="EC" id="3.5.2.6"/>
    </reaction>
</comment>
<evidence type="ECO:0000313" key="13">
    <source>
        <dbReference type="Proteomes" id="UP000261540"/>
    </source>
</evidence>
<evidence type="ECO:0000256" key="3">
    <source>
        <dbReference type="ARBA" id="ARBA00010304"/>
    </source>
</evidence>
<dbReference type="PANTHER" id="PTHR23240:SF6">
    <property type="entry name" value="DNA CROSS-LINK REPAIR 1A PROTEIN"/>
    <property type="match status" value="1"/>
</dbReference>
<feature type="compositionally biased region" description="Basic residues" evidence="10">
    <location>
        <begin position="16"/>
        <end position="27"/>
    </location>
</feature>
<dbReference type="PANTHER" id="PTHR23240">
    <property type="entry name" value="DNA CROSS-LINK REPAIR PROTEIN PSO2/SNM1-RELATED"/>
    <property type="match status" value="1"/>
</dbReference>
<dbReference type="Gene3D" id="3.60.15.10">
    <property type="entry name" value="Ribonuclease Z/Hydroxyacylglutathione hydrolase-like"/>
    <property type="match status" value="1"/>
</dbReference>
<feature type="domain" description="Metallo-beta-lactamase" evidence="11">
    <location>
        <begin position="505"/>
        <end position="667"/>
    </location>
</feature>
<feature type="compositionally biased region" description="Polar residues" evidence="10">
    <location>
        <begin position="220"/>
        <end position="230"/>
    </location>
</feature>
<dbReference type="Ensembl" id="ENSPKIT00000009745.1">
    <property type="protein sequence ID" value="ENSPKIP00000028954.1"/>
    <property type="gene ID" value="ENSPKIG00000010390.1"/>
</dbReference>
<feature type="region of interest" description="Disordered" evidence="10">
    <location>
        <begin position="437"/>
        <end position="486"/>
    </location>
</feature>
<dbReference type="GO" id="GO:0003684">
    <property type="term" value="F:damaged DNA binding"/>
    <property type="evidence" value="ECO:0007669"/>
    <property type="project" value="TreeGrafter"/>
</dbReference>
<evidence type="ECO:0000256" key="9">
    <source>
        <dbReference type="ARBA" id="ARBA00078423"/>
    </source>
</evidence>
<dbReference type="InterPro" id="IPR011084">
    <property type="entry name" value="DRMBL"/>
</dbReference>
<evidence type="ECO:0000313" key="12">
    <source>
        <dbReference type="Ensembl" id="ENSPKIP00000028954.1"/>
    </source>
</evidence>
<dbReference type="GO" id="GO:0008800">
    <property type="term" value="F:beta-lactamase activity"/>
    <property type="evidence" value="ECO:0007669"/>
    <property type="project" value="UniProtKB-EC"/>
</dbReference>
<dbReference type="SUPFAM" id="SSF56281">
    <property type="entry name" value="Metallo-hydrolase/oxidoreductase"/>
    <property type="match status" value="1"/>
</dbReference>
<evidence type="ECO:0000256" key="7">
    <source>
        <dbReference type="ARBA" id="ARBA00023242"/>
    </source>
</evidence>
<sequence>MPESDSENDIWEYKPLRKTKRPKKRPASSHCAPARGAARGRASGCAASPAAVCPSCQMPFRILLGQSPQWHVSECLEVSGPKDECPDGLSCSSTIPSHYRKYSHSQLAHCRAAGDEGVASLGGLLEDMPSTSSPTPSPSKQSRPDLPVAHASSNALMCLRSPTVKDIQKKKGWSPSVRGGKTASRQGGDTSTPSKASRVCDAPVVTPSSLESAHHSSGSDDISYSPISSLPTDVEVVSSRKVLFSSDMTGIKDEDKDSLIQHDSDDDRLAELLAQQEQDSKVLAETHLQDQGRLVNSLTPANYLPAGTTDAGGSHESNAPVLNLKEEGMVSEDPDWCSPQSLVLENLRDHLLSRAEWSSQDNGGEEALELPQGLNRIGDMAPRKTQVKPASSTLKQTDIGVFFGLKPLKKEEPKPQPEVTPAVENIQQVTPILAGGRCAGDRRKRKASHSLGDPDAAAQAAESDTVPMAKADRARRPWRKRWARGRASEDDTERVKRCPFYKKIPGTGFVVDAFQYGLIDGITCYFLSHFHSDHYGGLTKHSRLPIYCNKITGNLVKTKLRVEEQYIHILPMNTEVFVEGVRVLLLDANHCPGAAMLLFLLADGQTILHTGDFRANPSMERYPELQGCRVQTVYLDTTYCSPEYAFPPQQEVITFAVNVAFEYVTLHPCTLVVCGAYAVGKEKVFLALAEVLGCKVGMSRDKFLTMSCLESEQVSRLVTTDWRSARVHVLPMGQVNVKGLQTHLRKFSGTYNKVLAFKPTGWTFSSQAAGLEDIQPVVRDNITVYEIPYSEHSSYVELKRFIQWLKPKKIIPTVNAGSWASRKPMEQMFSGWMAELVAGSQSQEIGSQDIKGKKGDQHLMFAMIKRAWMRSERGMDD</sequence>
<feature type="compositionally biased region" description="Acidic residues" evidence="10">
    <location>
        <begin position="1"/>
        <end position="10"/>
    </location>
</feature>